<dbReference type="PANTHER" id="PTHR18968">
    <property type="entry name" value="THIAMINE PYROPHOSPHATE ENZYMES"/>
    <property type="match status" value="1"/>
</dbReference>
<protein>
    <submittedName>
        <fullName evidence="7">Acetolactate synthase large subunit</fullName>
        <ecNumber evidence="7">2.2.1.6</ecNumber>
    </submittedName>
</protein>
<dbReference type="GO" id="GO:0000287">
    <property type="term" value="F:magnesium ion binding"/>
    <property type="evidence" value="ECO:0007669"/>
    <property type="project" value="InterPro"/>
</dbReference>
<dbReference type="GO" id="GO:0005948">
    <property type="term" value="C:acetolactate synthase complex"/>
    <property type="evidence" value="ECO:0007669"/>
    <property type="project" value="TreeGrafter"/>
</dbReference>
<dbReference type="OrthoDB" id="9785953at2"/>
<keyword evidence="8" id="KW-1185">Reference proteome</keyword>
<evidence type="ECO:0000259" key="4">
    <source>
        <dbReference type="Pfam" id="PF00205"/>
    </source>
</evidence>
<dbReference type="CDD" id="cd07035">
    <property type="entry name" value="TPP_PYR_POX_like"/>
    <property type="match status" value="1"/>
</dbReference>
<dbReference type="GO" id="GO:0009097">
    <property type="term" value="P:isoleucine biosynthetic process"/>
    <property type="evidence" value="ECO:0007669"/>
    <property type="project" value="TreeGrafter"/>
</dbReference>
<accession>A0A0G4JV16</accession>
<dbReference type="CDD" id="cd00568">
    <property type="entry name" value="TPP_enzymes"/>
    <property type="match status" value="1"/>
</dbReference>
<organism evidence="7 8">
    <name type="scientific">Brenneria goodwinii</name>
    <dbReference type="NCBI Taxonomy" id="1109412"/>
    <lineage>
        <taxon>Bacteria</taxon>
        <taxon>Pseudomonadati</taxon>
        <taxon>Pseudomonadota</taxon>
        <taxon>Gammaproteobacteria</taxon>
        <taxon>Enterobacterales</taxon>
        <taxon>Pectobacteriaceae</taxon>
        <taxon>Brenneria</taxon>
    </lineage>
</organism>
<dbReference type="InterPro" id="IPR011766">
    <property type="entry name" value="TPP_enzyme_TPP-bd"/>
</dbReference>
<comment type="similarity">
    <text evidence="1 3">Belongs to the TPP enzyme family.</text>
</comment>
<keyword evidence="2 3" id="KW-0786">Thiamine pyrophosphate</keyword>
<dbReference type="GO" id="GO:0003984">
    <property type="term" value="F:acetolactate synthase activity"/>
    <property type="evidence" value="ECO:0007669"/>
    <property type="project" value="UniProtKB-EC"/>
</dbReference>
<evidence type="ECO:0000256" key="3">
    <source>
        <dbReference type="RuleBase" id="RU362132"/>
    </source>
</evidence>
<dbReference type="Gene3D" id="3.40.50.1220">
    <property type="entry name" value="TPP-binding domain"/>
    <property type="match status" value="1"/>
</dbReference>
<reference evidence="8" key="1">
    <citation type="submission" date="2015-01" db="EMBL/GenBank/DDBJ databases">
        <authorList>
            <person name="Paterson Steve"/>
        </authorList>
    </citation>
    <scope>NUCLEOTIDE SEQUENCE [LARGE SCALE GENOMIC DNA]</scope>
    <source>
        <strain evidence="8">OBR1</strain>
    </source>
</reference>
<name>A0A0G4JV16_9GAMM</name>
<dbReference type="Proteomes" id="UP000044377">
    <property type="component" value="Unassembled WGS sequence"/>
</dbReference>
<proteinExistence type="inferred from homology"/>
<dbReference type="GO" id="GO:0009099">
    <property type="term" value="P:L-valine biosynthetic process"/>
    <property type="evidence" value="ECO:0007669"/>
    <property type="project" value="TreeGrafter"/>
</dbReference>
<keyword evidence="7" id="KW-0808">Transferase</keyword>
<dbReference type="GO" id="GO:0050660">
    <property type="term" value="F:flavin adenine dinucleotide binding"/>
    <property type="evidence" value="ECO:0007669"/>
    <property type="project" value="TreeGrafter"/>
</dbReference>
<evidence type="ECO:0000256" key="1">
    <source>
        <dbReference type="ARBA" id="ARBA00007812"/>
    </source>
</evidence>
<feature type="domain" description="Thiamine pyrophosphate enzyme N-terminal TPP-binding" evidence="6">
    <location>
        <begin position="8"/>
        <end position="119"/>
    </location>
</feature>
<dbReference type="InterPro" id="IPR029035">
    <property type="entry name" value="DHS-like_NAD/FAD-binding_dom"/>
</dbReference>
<dbReference type="EC" id="2.2.1.6" evidence="7"/>
<dbReference type="SUPFAM" id="SSF52467">
    <property type="entry name" value="DHS-like NAD/FAD-binding domain"/>
    <property type="match status" value="1"/>
</dbReference>
<dbReference type="SUPFAM" id="SSF52518">
    <property type="entry name" value="Thiamin diphosphate-binding fold (THDP-binding)"/>
    <property type="match status" value="2"/>
</dbReference>
<evidence type="ECO:0000313" key="8">
    <source>
        <dbReference type="Proteomes" id="UP000044377"/>
    </source>
</evidence>
<dbReference type="STRING" id="1109412.BN1221_02216c"/>
<dbReference type="AlphaFoldDB" id="A0A0G4JV16"/>
<dbReference type="EMBL" id="CGIG01000001">
    <property type="protein sequence ID" value="CPR16683.1"/>
    <property type="molecule type" value="Genomic_DNA"/>
</dbReference>
<dbReference type="InterPro" id="IPR045229">
    <property type="entry name" value="TPP_enz"/>
</dbReference>
<feature type="domain" description="Thiamine pyrophosphate enzyme central" evidence="4">
    <location>
        <begin position="219"/>
        <end position="337"/>
    </location>
</feature>
<dbReference type="Pfam" id="PF02776">
    <property type="entry name" value="TPP_enzyme_N"/>
    <property type="match status" value="1"/>
</dbReference>
<sequence length="564" mass="61414">MSKDEQQTVIKALVNNLKKVGVEAAFGVSGGFIVPLWEALSESPLKVIHCRHESGAAFSASEYSLYNNVPTIVFSTSGPGITNALTGLRAAKLDGARVVFISATTIEEHNGKWGLQQTTRQDINDLAGDGVSGFFDSIVFIDRQEKLMEAITAINNMTTSYGHVLGIFIPTNIQKEVLKENNRVNIERITPASASCEDNNNAKNQQQKIAEALAAGDAILWNGFGCLHAAEILTRLAVETNTPVMSTPRGKGIFPENHALYLGTTGLGSDGKKIRNTLSNPSLKTIIILGSKLGELSSSYIQNQMTNIDVYYIGLENEDIKRNLPASAVIINAEISHFLHGVYDKVKKIAVCHNPQRLRREQEPEQQDLIPVKDGVVHPQQVMAIIQKVAIEEHDCLIAADAGNTFVWTNRYLHFQKPNRYRVCTALGAMAHYACGIVGLSASGKITLGIIGDGSMLMNNEVSTAVRYQLPAIWLIMNDGVYNMCRQGLRLLGHPPLDCVIPQVDFSLFAKALGADGVRVTQADELETSLRAAILKGVPAVIDVLIDKDAQPPLLDRINTIKSL</sequence>
<dbReference type="RefSeq" id="WP_048637335.1">
    <property type="nucleotide sequence ID" value="NZ_CGIG01000001.1"/>
</dbReference>
<feature type="domain" description="Thiamine pyrophosphate enzyme TPP-binding" evidence="5">
    <location>
        <begin position="401"/>
        <end position="544"/>
    </location>
</feature>
<dbReference type="InterPro" id="IPR012001">
    <property type="entry name" value="Thiamin_PyroP_enz_TPP-bd_dom"/>
</dbReference>
<gene>
    <name evidence="7" type="ORF">BN1221_02216c</name>
</gene>
<evidence type="ECO:0000259" key="6">
    <source>
        <dbReference type="Pfam" id="PF02776"/>
    </source>
</evidence>
<dbReference type="InterPro" id="IPR012000">
    <property type="entry name" value="Thiamin_PyroP_enz_cen_dom"/>
</dbReference>
<dbReference type="Pfam" id="PF00205">
    <property type="entry name" value="TPP_enzyme_M"/>
    <property type="match status" value="1"/>
</dbReference>
<evidence type="ECO:0000259" key="5">
    <source>
        <dbReference type="Pfam" id="PF02775"/>
    </source>
</evidence>
<evidence type="ECO:0000256" key="2">
    <source>
        <dbReference type="ARBA" id="ARBA00023052"/>
    </source>
</evidence>
<dbReference type="Pfam" id="PF02775">
    <property type="entry name" value="TPP_enzyme_C"/>
    <property type="match status" value="1"/>
</dbReference>
<dbReference type="PANTHER" id="PTHR18968:SF13">
    <property type="entry name" value="ACETOLACTATE SYNTHASE CATALYTIC SUBUNIT, MITOCHONDRIAL"/>
    <property type="match status" value="1"/>
</dbReference>
<dbReference type="GO" id="GO:0030976">
    <property type="term" value="F:thiamine pyrophosphate binding"/>
    <property type="evidence" value="ECO:0007669"/>
    <property type="project" value="InterPro"/>
</dbReference>
<dbReference type="InterPro" id="IPR029061">
    <property type="entry name" value="THDP-binding"/>
</dbReference>
<dbReference type="Gene3D" id="3.40.50.970">
    <property type="match status" value="2"/>
</dbReference>
<evidence type="ECO:0000313" key="7">
    <source>
        <dbReference type="EMBL" id="CPR16683.1"/>
    </source>
</evidence>